<keyword evidence="3" id="KW-1185">Reference proteome</keyword>
<dbReference type="OrthoDB" id="4424523at2759"/>
<accession>A0A136IXJ0</accession>
<feature type="region of interest" description="Disordered" evidence="1">
    <location>
        <begin position="80"/>
        <end position="102"/>
    </location>
</feature>
<name>A0A136IXJ0_9PEZI</name>
<evidence type="ECO:0000256" key="1">
    <source>
        <dbReference type="SAM" id="MobiDB-lite"/>
    </source>
</evidence>
<reference evidence="3" key="1">
    <citation type="submission" date="2016-02" db="EMBL/GenBank/DDBJ databases">
        <title>Draft genome sequence of Microdochium bolleyi, a fungal endophyte of beachgrass.</title>
        <authorList>
            <consortium name="DOE Joint Genome Institute"/>
            <person name="David A.S."/>
            <person name="May G."/>
            <person name="Haridas S."/>
            <person name="Lim J."/>
            <person name="Wang M."/>
            <person name="Labutti K."/>
            <person name="Lipzen A."/>
            <person name="Barry K."/>
            <person name="Grigoriev I.V."/>
        </authorList>
    </citation>
    <scope>NUCLEOTIDE SEQUENCE [LARGE SCALE GENOMIC DNA]</scope>
    <source>
        <strain evidence="3">J235TASD1</strain>
    </source>
</reference>
<organism evidence="2 3">
    <name type="scientific">Microdochium bolleyi</name>
    <dbReference type="NCBI Taxonomy" id="196109"/>
    <lineage>
        <taxon>Eukaryota</taxon>
        <taxon>Fungi</taxon>
        <taxon>Dikarya</taxon>
        <taxon>Ascomycota</taxon>
        <taxon>Pezizomycotina</taxon>
        <taxon>Sordariomycetes</taxon>
        <taxon>Xylariomycetidae</taxon>
        <taxon>Xylariales</taxon>
        <taxon>Microdochiaceae</taxon>
        <taxon>Microdochium</taxon>
    </lineage>
</organism>
<evidence type="ECO:0000313" key="2">
    <source>
        <dbReference type="EMBL" id="KXJ89499.1"/>
    </source>
</evidence>
<sequence length="303" mass="33512">MTALSDTYDHRIEKIEGPVRSPVHKLDTAGSVVGSVTTSESPVLPQASGRLHASSIAGLQARLAPKPLYRTHQLRCLTASQQRASRQPLTTAGESDQPSATFETNGTLHEFETILDNGPEGLQGRWGWVVYRTAYQAELDAGWAALKTRILDGMGSGHNDDLELAPWPDEILSKMVFIFVEDTKLDGISRGALRTDYFQKWVPVAEQNDLPWYGGRYNWFLQADEDVLRSLLGLPSTDGTARYPAYVNVVQGWPSDPEELQDSAKLPLDDVGLAEYVDLEDEDGWYHLLQFAPVDSAAGEIQQ</sequence>
<dbReference type="AlphaFoldDB" id="A0A136IXJ0"/>
<dbReference type="Proteomes" id="UP000070501">
    <property type="component" value="Unassembled WGS sequence"/>
</dbReference>
<dbReference type="InParanoid" id="A0A136IXJ0"/>
<gene>
    <name evidence="2" type="ORF">Micbo1qcDRAFT_196797</name>
</gene>
<protein>
    <submittedName>
        <fullName evidence="2">Uncharacterized protein</fullName>
    </submittedName>
</protein>
<evidence type="ECO:0000313" key="3">
    <source>
        <dbReference type="Proteomes" id="UP000070501"/>
    </source>
</evidence>
<proteinExistence type="predicted"/>
<dbReference type="EMBL" id="KQ964255">
    <property type="protein sequence ID" value="KXJ89499.1"/>
    <property type="molecule type" value="Genomic_DNA"/>
</dbReference>